<proteinExistence type="predicted"/>
<accession>A0A2X4Z9D0</accession>
<dbReference type="AlphaFoldDB" id="A0A2X4Z9D0"/>
<evidence type="ECO:0000313" key="3">
    <source>
        <dbReference type="Proteomes" id="UP000249134"/>
    </source>
</evidence>
<sequence>MNGVMTVVFFLGAILLIGTLYYIASFQRPGIYPPKKVLRQRALTLGVAGLIFIIIGVLIALFTK</sequence>
<feature type="transmembrane region" description="Helical" evidence="1">
    <location>
        <begin position="43"/>
        <end position="62"/>
    </location>
</feature>
<dbReference type="Pfam" id="PF26302">
    <property type="entry name" value="YhzF"/>
    <property type="match status" value="1"/>
</dbReference>
<organism evidence="2 3">
    <name type="scientific">Lederbergia lenta</name>
    <name type="common">Bacillus lentus</name>
    <dbReference type="NCBI Taxonomy" id="1467"/>
    <lineage>
        <taxon>Bacteria</taxon>
        <taxon>Bacillati</taxon>
        <taxon>Bacillota</taxon>
        <taxon>Bacilli</taxon>
        <taxon>Bacillales</taxon>
        <taxon>Bacillaceae</taxon>
        <taxon>Lederbergia</taxon>
    </lineage>
</organism>
<protein>
    <submittedName>
        <fullName evidence="2">Uncharacterized protein</fullName>
    </submittedName>
</protein>
<gene>
    <name evidence="2" type="ORF">NCTC4824_03035</name>
</gene>
<reference evidence="2 3" key="1">
    <citation type="submission" date="2018-06" db="EMBL/GenBank/DDBJ databases">
        <authorList>
            <consortium name="Pathogen Informatics"/>
            <person name="Doyle S."/>
        </authorList>
    </citation>
    <scope>NUCLEOTIDE SEQUENCE [LARGE SCALE GENOMIC DNA]</scope>
    <source>
        <strain evidence="2 3">NCTC4824</strain>
    </source>
</reference>
<dbReference type="Proteomes" id="UP000249134">
    <property type="component" value="Chromosome 1"/>
</dbReference>
<dbReference type="EMBL" id="LS483476">
    <property type="protein sequence ID" value="SQI61015.1"/>
    <property type="molecule type" value="Genomic_DNA"/>
</dbReference>
<dbReference type="KEGG" id="blen:NCTC4824_03035"/>
<evidence type="ECO:0000313" key="2">
    <source>
        <dbReference type="EMBL" id="SQI61015.1"/>
    </source>
</evidence>
<name>A0A2X4Z9D0_LEDLE</name>
<dbReference type="RefSeq" id="WP_066146469.1">
    <property type="nucleotide sequence ID" value="NZ_CBCSGM010000001.1"/>
</dbReference>
<keyword evidence="1" id="KW-1133">Transmembrane helix</keyword>
<keyword evidence="1" id="KW-0812">Transmembrane</keyword>
<evidence type="ECO:0000256" key="1">
    <source>
        <dbReference type="SAM" id="Phobius"/>
    </source>
</evidence>
<keyword evidence="1" id="KW-0472">Membrane</keyword>
<keyword evidence="3" id="KW-1185">Reference proteome</keyword>
<feature type="transmembrane region" description="Helical" evidence="1">
    <location>
        <begin position="6"/>
        <end position="23"/>
    </location>
</feature>
<dbReference type="InterPro" id="IPR058724">
    <property type="entry name" value="YhzF"/>
</dbReference>